<keyword evidence="8" id="KW-0443">Lipid metabolism</keyword>
<evidence type="ECO:0000256" key="8">
    <source>
        <dbReference type="ARBA" id="ARBA00023098"/>
    </source>
</evidence>
<dbReference type="GO" id="GO:0008374">
    <property type="term" value="F:O-acyltransferase activity"/>
    <property type="evidence" value="ECO:0007669"/>
    <property type="project" value="InterPro"/>
</dbReference>
<evidence type="ECO:0000256" key="1">
    <source>
        <dbReference type="ARBA" id="ARBA00004370"/>
    </source>
</evidence>
<reference evidence="15" key="1">
    <citation type="submission" date="2016-10" db="EMBL/GenBank/DDBJ databases">
        <authorList>
            <person name="Benchimol M."/>
            <person name="Almeida L.G."/>
            <person name="Vasconcelos A.T."/>
            <person name="Perreira-Neves A."/>
            <person name="Rosa I.A."/>
            <person name="Tasca T."/>
            <person name="Bogo M.R."/>
            <person name="de Souza W."/>
        </authorList>
    </citation>
    <scope>NUCLEOTIDE SEQUENCE [LARGE SCALE GENOMIC DNA]</scope>
    <source>
        <strain evidence="15">K</strain>
    </source>
</reference>
<accession>A0A1J4KW01</accession>
<keyword evidence="4" id="KW-0444">Lipid biosynthesis</keyword>
<evidence type="ECO:0000256" key="3">
    <source>
        <dbReference type="ARBA" id="ARBA00008655"/>
    </source>
</evidence>
<evidence type="ECO:0000256" key="6">
    <source>
        <dbReference type="ARBA" id="ARBA00022692"/>
    </source>
</evidence>
<proteinExistence type="inferred from homology"/>
<evidence type="ECO:0000256" key="5">
    <source>
        <dbReference type="ARBA" id="ARBA00022679"/>
    </source>
</evidence>
<evidence type="ECO:0000256" key="13">
    <source>
        <dbReference type="SAM" id="Phobius"/>
    </source>
</evidence>
<keyword evidence="7 13" id="KW-1133">Transmembrane helix</keyword>
<protein>
    <submittedName>
        <fullName evidence="15">Acyltransferase family protein</fullName>
    </submittedName>
</protein>
<dbReference type="Pfam" id="PF01553">
    <property type="entry name" value="Acyltransferase"/>
    <property type="match status" value="1"/>
</dbReference>
<evidence type="ECO:0000256" key="2">
    <source>
        <dbReference type="ARBA" id="ARBA00005189"/>
    </source>
</evidence>
<evidence type="ECO:0000256" key="11">
    <source>
        <dbReference type="ARBA" id="ARBA00023264"/>
    </source>
</evidence>
<dbReference type="InterPro" id="IPR002123">
    <property type="entry name" value="Plipid/glycerol_acylTrfase"/>
</dbReference>
<dbReference type="PANTHER" id="PTHR23063">
    <property type="entry name" value="PHOSPHOLIPID ACYLTRANSFERASE"/>
    <property type="match status" value="1"/>
</dbReference>
<comment type="similarity">
    <text evidence="3">Belongs to the 1-acyl-sn-glycerol-3-phosphate acyltransferase family.</text>
</comment>
<evidence type="ECO:0000256" key="4">
    <source>
        <dbReference type="ARBA" id="ARBA00022516"/>
    </source>
</evidence>
<keyword evidence="11" id="KW-1208">Phospholipid metabolism</keyword>
<dbReference type="SUPFAM" id="SSF69593">
    <property type="entry name" value="Glycerol-3-phosphate (1)-acyltransferase"/>
    <property type="match status" value="1"/>
</dbReference>
<evidence type="ECO:0000313" key="16">
    <source>
        <dbReference type="Proteomes" id="UP000179807"/>
    </source>
</evidence>
<evidence type="ECO:0000256" key="9">
    <source>
        <dbReference type="ARBA" id="ARBA00023136"/>
    </source>
</evidence>
<dbReference type="Proteomes" id="UP000179807">
    <property type="component" value="Unassembled WGS sequence"/>
</dbReference>
<keyword evidence="5" id="KW-0808">Transferase</keyword>
<sequence>MPLYVNVPIDDPSMHNQTQLLDVDDETFNHSFDPKKPSAFVRFYRLICFIVFLGPIKFVVCISSFIIFYMMLWVLPIFRRFFKNNIDFKKWAAKVTYPAIRMILFGAGVIHMKVNGEFKEDTRTVVTNHLTGLDAASLFLTVPCQFLATAGARNNTLCYRGSLVFDMIYVDRTKAEGVTKQIGDAQNDPTRLPVAIFPEGRVTNGSCTIGFRSGAFVADTPVQPIAIRYKHWLMPESMATIAWCEWNFLLYVYQLFSVPFYTLEVTILDQMVNKNSEKKPDERAKEAELAIANYLGCPALSKTNKGTLTGRPKEKKE</sequence>
<dbReference type="VEuPathDB" id="TrichDB:TRFO_14175"/>
<organism evidence="15 16">
    <name type="scientific">Tritrichomonas foetus</name>
    <dbReference type="NCBI Taxonomy" id="1144522"/>
    <lineage>
        <taxon>Eukaryota</taxon>
        <taxon>Metamonada</taxon>
        <taxon>Parabasalia</taxon>
        <taxon>Tritrichomonadida</taxon>
        <taxon>Tritrichomonadidae</taxon>
        <taxon>Tritrichomonas</taxon>
    </lineage>
</organism>
<gene>
    <name evidence="15" type="ORF">TRFO_14175</name>
</gene>
<dbReference type="PANTHER" id="PTHR23063:SF52">
    <property type="entry name" value="LYSOPHOSPHATIDYLCHOLINE ACYLTRANSFERASE"/>
    <property type="match status" value="1"/>
</dbReference>
<keyword evidence="6 13" id="KW-0812">Transmembrane</keyword>
<evidence type="ECO:0000256" key="10">
    <source>
        <dbReference type="ARBA" id="ARBA00023209"/>
    </source>
</evidence>
<dbReference type="InterPro" id="IPR045252">
    <property type="entry name" value="LPCAT1-like"/>
</dbReference>
<name>A0A1J4KW01_9EUKA</name>
<evidence type="ECO:0000256" key="12">
    <source>
        <dbReference type="ARBA" id="ARBA00023315"/>
    </source>
</evidence>
<evidence type="ECO:0000259" key="14">
    <source>
        <dbReference type="SMART" id="SM00563"/>
    </source>
</evidence>
<dbReference type="SMART" id="SM00563">
    <property type="entry name" value="PlsC"/>
    <property type="match status" value="1"/>
</dbReference>
<comment type="pathway">
    <text evidence="2">Lipid metabolism.</text>
</comment>
<keyword evidence="12 15" id="KW-0012">Acyltransferase</keyword>
<dbReference type="RefSeq" id="XP_068368543.1">
    <property type="nucleotide sequence ID" value="XM_068497652.1"/>
</dbReference>
<dbReference type="GO" id="GO:0016020">
    <property type="term" value="C:membrane"/>
    <property type="evidence" value="ECO:0007669"/>
    <property type="project" value="UniProtKB-SubCell"/>
</dbReference>
<dbReference type="GO" id="GO:0008654">
    <property type="term" value="P:phospholipid biosynthetic process"/>
    <property type="evidence" value="ECO:0007669"/>
    <property type="project" value="UniProtKB-KW"/>
</dbReference>
<dbReference type="AlphaFoldDB" id="A0A1J4KW01"/>
<dbReference type="GeneID" id="94832356"/>
<comment type="caution">
    <text evidence="15">The sequence shown here is derived from an EMBL/GenBank/DDBJ whole genome shotgun (WGS) entry which is preliminary data.</text>
</comment>
<feature type="domain" description="Phospholipid/glycerol acyltransferase" evidence="14">
    <location>
        <begin position="123"/>
        <end position="230"/>
    </location>
</feature>
<comment type="subcellular location">
    <subcellularLocation>
        <location evidence="1">Membrane</location>
    </subcellularLocation>
</comment>
<dbReference type="OrthoDB" id="272512at2759"/>
<evidence type="ECO:0000256" key="7">
    <source>
        <dbReference type="ARBA" id="ARBA00022989"/>
    </source>
</evidence>
<keyword evidence="10" id="KW-0594">Phospholipid biosynthesis</keyword>
<keyword evidence="9 13" id="KW-0472">Membrane</keyword>
<feature type="transmembrane region" description="Helical" evidence="13">
    <location>
        <begin position="43"/>
        <end position="75"/>
    </location>
</feature>
<dbReference type="EMBL" id="MLAK01000229">
    <property type="protein sequence ID" value="OHT15407.1"/>
    <property type="molecule type" value="Genomic_DNA"/>
</dbReference>
<dbReference type="CDD" id="cd07991">
    <property type="entry name" value="LPLAT_LPCAT1-like"/>
    <property type="match status" value="1"/>
</dbReference>
<evidence type="ECO:0000313" key="15">
    <source>
        <dbReference type="EMBL" id="OHT15407.1"/>
    </source>
</evidence>
<keyword evidence="16" id="KW-1185">Reference proteome</keyword>